<evidence type="ECO:0000256" key="1">
    <source>
        <dbReference type="SAM" id="MobiDB-lite"/>
    </source>
</evidence>
<name>A0A0S4WVA5_RALSL</name>
<protein>
    <submittedName>
        <fullName evidence="2">Type III effector protein</fullName>
    </submittedName>
</protein>
<gene>
    <name evidence="2" type="primary">rip</name>
    <name evidence="2" type="ORF">RUN215_v1_420095</name>
</gene>
<evidence type="ECO:0000313" key="2">
    <source>
        <dbReference type="EMBL" id="CUV55016.1"/>
    </source>
</evidence>
<reference evidence="2" key="1">
    <citation type="submission" date="2015-10" db="EMBL/GenBank/DDBJ databases">
        <authorList>
            <person name="Gilbert D.G."/>
        </authorList>
    </citation>
    <scope>NUCLEOTIDE SEQUENCE</scope>
    <source>
        <strain evidence="2">Phyl III-seqv23</strain>
    </source>
</reference>
<dbReference type="EMBL" id="LN899820">
    <property type="protein sequence ID" value="CUV55016.1"/>
    <property type="molecule type" value="Genomic_DNA"/>
</dbReference>
<feature type="compositionally biased region" description="Low complexity" evidence="1">
    <location>
        <begin position="17"/>
        <end position="43"/>
    </location>
</feature>
<feature type="region of interest" description="Disordered" evidence="1">
    <location>
        <begin position="439"/>
        <end position="508"/>
    </location>
</feature>
<feature type="compositionally biased region" description="Low complexity" evidence="1">
    <location>
        <begin position="53"/>
        <end position="77"/>
    </location>
</feature>
<dbReference type="InterPro" id="IPR049928">
    <property type="entry name" value="XopP-like"/>
</dbReference>
<organism evidence="2">
    <name type="scientific">Ralstonia solanacearum</name>
    <name type="common">Pseudomonas solanacearum</name>
    <dbReference type="NCBI Taxonomy" id="305"/>
    <lineage>
        <taxon>Bacteria</taxon>
        <taxon>Pseudomonadati</taxon>
        <taxon>Pseudomonadota</taxon>
        <taxon>Betaproteobacteria</taxon>
        <taxon>Burkholderiales</taxon>
        <taxon>Burkholderiaceae</taxon>
        <taxon>Ralstonia</taxon>
        <taxon>Ralstonia solanacearum species complex</taxon>
    </lineage>
</organism>
<feature type="region of interest" description="Disordered" evidence="1">
    <location>
        <begin position="202"/>
        <end position="239"/>
    </location>
</feature>
<dbReference type="AlphaFoldDB" id="A0A0S4WVA5"/>
<sequence>MAGGRVGARAVRESAQTPVSADASTSTSTSTSTSAAASPPATAGRQAARPAELRGLASAPSSRASSSSTGGLSRQASLPARAVARETPEAPVDVFNRTMRHVNAWRAVAERERKLEALGPEHKGLSPEREMRYACDAIASIQTCLQALAAMKRQQEIPPGWDVDGREAELLQLLIVAADIGVCTRHETLNKLADQDAVFRAQRSGTAEAETVSGPDGPRPDTIEEPEPAGATAPSPSEHTAISPLSALEREPGTIQAWLAEFTSCRSALDQIIRRAEVCGAPRTVQTALDTMLPNAIYDKLRCCSGMQALHGILAAASANRFVELSRQMALPDLAVRADELLAAWHKENAAMEAAVDALVVHGAPDKPTQRLTPKALDGHQAVIEAYAEGLDRVGLNLCLDAAADIEMDDADGVWRSMMEVVHAISAYKASLLELSETAGRAKTQPEAPQPEPESSEAAPEPALSEPPPAARPAGASGGTRRKHRKPGMRAAGPSVPEPVSARALVPADTRTVAQKQADTLLRRCRIDRATVAQLGGNIVELAQRLGEDTRLVLSALNDRTRDAVIAAKFIWGSVGRWFGEPDRVRSAKASLHAGDHDRIGRLTNWLGALELIERHMAPLEADMLKRDRYPKAKHLEKLLQAKGIEFVGGPGRLPPTEDVNAVGTLFGMRIQFKPLSNRDQVAPWFVHLHTNRPVTAQALPTLAFEDFTAVHLKTDRDKNKGAQWEAAMRALGYTEAKVHRAAIGEALLHKLFAQAAKQPKRNKGGVRPAG</sequence>
<proteinExistence type="predicted"/>
<feature type="region of interest" description="Disordered" evidence="1">
    <location>
        <begin position="1"/>
        <end position="85"/>
    </location>
</feature>
<dbReference type="NCBIfam" id="NF041354">
    <property type="entry name" value="XopP"/>
    <property type="match status" value="1"/>
</dbReference>
<accession>A0A0S4WVA5</accession>